<dbReference type="Proteomes" id="UP000304953">
    <property type="component" value="Unassembled WGS sequence"/>
</dbReference>
<comment type="caution">
    <text evidence="1">The sequence shown here is derived from an EMBL/GenBank/DDBJ whole genome shotgun (WGS) entry which is preliminary data.</text>
</comment>
<evidence type="ECO:0000313" key="2">
    <source>
        <dbReference type="Proteomes" id="UP000304953"/>
    </source>
</evidence>
<sequence length="307" mass="35915">MNQTIFCENLKKFRMSKNYTQEQVANNLNVNVQTVSRWECGTTLPDVLTLPVLARLYGVTVDDFYKKSAVAYNNYAQRLTAVYEKTRKPEDFIHCLLEYKKLMHGGVLSVEDKWNYAIIHQWMFEYCKDTAMEWYDTILKEGSDFDENLFYRACACRISFLFAVGKGEEAVRQQKARAESEPENPKEMDLLIVSYIYADKIEEAYECFLKAVEKFPDAWELYIHGGEVCGKLEKYDEAIQYFDRAGAIGTPFYDELYCKAMLYEKIGKDKDAYKLYQEIAEKFRKNGFDVEADMAEESAKRLDMKKN</sequence>
<proteinExistence type="predicted"/>
<protein>
    <submittedName>
        <fullName evidence="1">Helix-turn-helix domain-containing protein</fullName>
    </submittedName>
</protein>
<gene>
    <name evidence="1" type="ORF">E5329_09440</name>
</gene>
<keyword evidence="2" id="KW-1185">Reference proteome</keyword>
<name>A0AC61RWZ4_9FIRM</name>
<dbReference type="EMBL" id="SRYA01000016">
    <property type="protein sequence ID" value="TGY96424.1"/>
    <property type="molecule type" value="Genomic_DNA"/>
</dbReference>
<organism evidence="1 2">
    <name type="scientific">Petralouisia muris</name>
    <dbReference type="NCBI Taxonomy" id="3032872"/>
    <lineage>
        <taxon>Bacteria</taxon>
        <taxon>Bacillati</taxon>
        <taxon>Bacillota</taxon>
        <taxon>Clostridia</taxon>
        <taxon>Lachnospirales</taxon>
        <taxon>Lachnospiraceae</taxon>
        <taxon>Petralouisia</taxon>
    </lineage>
</organism>
<reference evidence="1" key="1">
    <citation type="submission" date="2019-04" db="EMBL/GenBank/DDBJ databases">
        <title>Microbes associate with the intestines of laboratory mice.</title>
        <authorList>
            <person name="Navarre W."/>
            <person name="Wong E."/>
            <person name="Huang K."/>
            <person name="Tropini C."/>
            <person name="Ng K."/>
            <person name="Yu B."/>
        </authorList>
    </citation>
    <scope>NUCLEOTIDE SEQUENCE</scope>
    <source>
        <strain evidence="1">NM01_1-7b</strain>
    </source>
</reference>
<accession>A0AC61RWZ4</accession>
<evidence type="ECO:0000313" key="1">
    <source>
        <dbReference type="EMBL" id="TGY96424.1"/>
    </source>
</evidence>